<feature type="transmembrane region" description="Helical" evidence="7">
    <location>
        <begin position="403"/>
        <end position="422"/>
    </location>
</feature>
<feature type="domain" description="ABC transmembrane type-1" evidence="8">
    <location>
        <begin position="207"/>
        <end position="421"/>
    </location>
</feature>
<evidence type="ECO:0000256" key="1">
    <source>
        <dbReference type="ARBA" id="ARBA00004651"/>
    </source>
</evidence>
<dbReference type="PANTHER" id="PTHR30193">
    <property type="entry name" value="ABC TRANSPORTER PERMEASE PROTEIN"/>
    <property type="match status" value="1"/>
</dbReference>
<proteinExistence type="inferred from homology"/>
<dbReference type="CDD" id="cd06261">
    <property type="entry name" value="TM_PBP2"/>
    <property type="match status" value="1"/>
</dbReference>
<feature type="transmembrane region" description="Helical" evidence="7">
    <location>
        <begin position="342"/>
        <end position="359"/>
    </location>
</feature>
<dbReference type="Proteomes" id="UP000034189">
    <property type="component" value="Chromosome"/>
</dbReference>
<dbReference type="Pfam" id="PF00528">
    <property type="entry name" value="BPD_transp_1"/>
    <property type="match status" value="1"/>
</dbReference>
<comment type="similarity">
    <text evidence="7">Belongs to the binding-protein-dependent transport system permease family.</text>
</comment>
<keyword evidence="4 7" id="KW-0812">Transmembrane</keyword>
<dbReference type="SUPFAM" id="SSF161098">
    <property type="entry name" value="MetI-like"/>
    <property type="match status" value="1"/>
</dbReference>
<dbReference type="PANTHER" id="PTHR30193:SF37">
    <property type="entry name" value="INNER MEMBRANE ABC TRANSPORTER PERMEASE PROTEIN YCJO"/>
    <property type="match status" value="1"/>
</dbReference>
<dbReference type="GO" id="GO:0005886">
    <property type="term" value="C:plasma membrane"/>
    <property type="evidence" value="ECO:0007669"/>
    <property type="project" value="UniProtKB-SubCell"/>
</dbReference>
<name>A0A0F7CHL6_PAEDU</name>
<dbReference type="InterPro" id="IPR000515">
    <property type="entry name" value="MetI-like"/>
</dbReference>
<comment type="subcellular location">
    <subcellularLocation>
        <location evidence="1 7">Cell membrane</location>
        <topology evidence="1 7">Multi-pass membrane protein</topology>
    </subcellularLocation>
</comment>
<reference evidence="9 10" key="1">
    <citation type="submission" date="2015-03" db="EMBL/GenBank/DDBJ databases">
        <authorList>
            <person name="Abdul Halim M."/>
        </authorList>
    </citation>
    <scope>NUCLEOTIDE SEQUENCE [LARGE SCALE GENOMIC DNA]</scope>
    <source>
        <strain evidence="9 10">ATCC 35681</strain>
    </source>
</reference>
<evidence type="ECO:0000313" key="10">
    <source>
        <dbReference type="Proteomes" id="UP000034189"/>
    </source>
</evidence>
<dbReference type="InterPro" id="IPR051393">
    <property type="entry name" value="ABC_transporter_permease"/>
</dbReference>
<keyword evidence="2 7" id="KW-0813">Transport</keyword>
<evidence type="ECO:0000313" key="9">
    <source>
        <dbReference type="EMBL" id="AKG33830.1"/>
    </source>
</evidence>
<dbReference type="HOGENOM" id="CLU_016047_4_0_9"/>
<dbReference type="GO" id="GO:0055085">
    <property type="term" value="P:transmembrane transport"/>
    <property type="evidence" value="ECO:0007669"/>
    <property type="project" value="InterPro"/>
</dbReference>
<dbReference type="AlphaFoldDB" id="A0A0F7CHL6"/>
<dbReference type="PROSITE" id="PS50928">
    <property type="entry name" value="ABC_TM1"/>
    <property type="match status" value="1"/>
</dbReference>
<evidence type="ECO:0000256" key="3">
    <source>
        <dbReference type="ARBA" id="ARBA00022475"/>
    </source>
</evidence>
<dbReference type="OrthoDB" id="9809527at2"/>
<dbReference type="PATRIC" id="fig|1333534.5.peg.846"/>
<evidence type="ECO:0000256" key="7">
    <source>
        <dbReference type="RuleBase" id="RU363032"/>
    </source>
</evidence>
<feature type="transmembrane region" description="Helical" evidence="7">
    <location>
        <begin position="304"/>
        <end position="322"/>
    </location>
</feature>
<accession>A0A0F7CHL6</accession>
<reference evidence="9 10" key="2">
    <citation type="journal article" date="2016" name="Genome Announc.">
        <title>Genome Sequence of a Gram-Positive Diazotroph, Paenibacillus durus Type Strain ATCC 35681.</title>
        <authorList>
            <person name="Halim M.A."/>
            <person name="Rahman A.Y."/>
            <person name="Sim K.S."/>
            <person name="Yam H.C."/>
            <person name="Rahim A.A."/>
            <person name="Ghazali A.H."/>
            <person name="Najimudin N."/>
        </authorList>
    </citation>
    <scope>NUCLEOTIDE SEQUENCE [LARGE SCALE GENOMIC DNA]</scope>
    <source>
        <strain evidence="9 10">ATCC 35681</strain>
    </source>
</reference>
<feature type="transmembrane region" description="Helical" evidence="7">
    <location>
        <begin position="14"/>
        <end position="35"/>
    </location>
</feature>
<organism evidence="9 10">
    <name type="scientific">Paenibacillus durus ATCC 35681</name>
    <dbReference type="NCBI Taxonomy" id="1333534"/>
    <lineage>
        <taxon>Bacteria</taxon>
        <taxon>Bacillati</taxon>
        <taxon>Bacillota</taxon>
        <taxon>Bacilli</taxon>
        <taxon>Bacillales</taxon>
        <taxon>Paenibacillaceae</taxon>
        <taxon>Paenibacillus</taxon>
    </lineage>
</organism>
<keyword evidence="3" id="KW-1003">Cell membrane</keyword>
<keyword evidence="5 7" id="KW-1133">Transmembrane helix</keyword>
<dbReference type="EMBL" id="CP011114">
    <property type="protein sequence ID" value="AKG33830.1"/>
    <property type="molecule type" value="Genomic_DNA"/>
</dbReference>
<evidence type="ECO:0000259" key="8">
    <source>
        <dbReference type="PROSITE" id="PS50928"/>
    </source>
</evidence>
<sequence>MPLKNKSKWREGRAAYAMILPAVLIIAAVALWPLLRSFWISLFDLRLNDPTRNAIHYSYSLNVEQYADRFPGLLRAVKREAGNAGDGGASGLSAIQKKLEEVGQGLEEDPAFRERLAQVNGLLDAFSPVPQELRFIPVDNAKSEQLKAELQEIRKELAGLKAGGSLERPDEVIGLTSALLDTFQAPNFVGLSHYKELMSGGRLWESLSNTLLFTVFAVALEMLFGLLIALLLNRTFRGRGLVRAAVLIPWATPTAVSAMIWHYLYDGQNGIVAKLLYEAGLISDMGTLLSSGSRVMGSVIMADVWKTAPFVALLLLAGLQNIPSSLYEAAWVDGGGRWKQFVHVTVPLLKPAFFVALMFRTLDAFRVFDLIYVLTGGGPANSTESVSIYAYKTMFSELDFGKGSALSVIVFVCVLLISMAYVKWLGADVVGRRAG</sequence>
<gene>
    <name evidence="9" type="ORF">VK70_03880</name>
</gene>
<protein>
    <submittedName>
        <fullName evidence="9">ABC transporter permease</fullName>
    </submittedName>
</protein>
<keyword evidence="6 7" id="KW-0472">Membrane</keyword>
<dbReference type="InterPro" id="IPR035906">
    <property type="entry name" value="MetI-like_sf"/>
</dbReference>
<feature type="transmembrane region" description="Helical" evidence="7">
    <location>
        <begin position="244"/>
        <end position="265"/>
    </location>
</feature>
<dbReference type="RefSeq" id="WP_025694064.1">
    <property type="nucleotide sequence ID" value="NZ_ASQQ01000071.1"/>
</dbReference>
<evidence type="ECO:0000256" key="5">
    <source>
        <dbReference type="ARBA" id="ARBA00022989"/>
    </source>
</evidence>
<evidence type="ECO:0000256" key="2">
    <source>
        <dbReference type="ARBA" id="ARBA00022448"/>
    </source>
</evidence>
<evidence type="ECO:0000256" key="6">
    <source>
        <dbReference type="ARBA" id="ARBA00023136"/>
    </source>
</evidence>
<feature type="transmembrane region" description="Helical" evidence="7">
    <location>
        <begin position="211"/>
        <end position="232"/>
    </location>
</feature>
<evidence type="ECO:0000256" key="4">
    <source>
        <dbReference type="ARBA" id="ARBA00022692"/>
    </source>
</evidence>
<dbReference type="Gene3D" id="1.10.3720.10">
    <property type="entry name" value="MetI-like"/>
    <property type="match status" value="1"/>
</dbReference>